<accession>A0ACB7GUD8</accession>
<name>A0ACB7GUD8_MANES</name>
<gene>
    <name evidence="1" type="ORF">MANES_11G092164v8</name>
</gene>
<protein>
    <submittedName>
        <fullName evidence="1">Uncharacterized protein</fullName>
    </submittedName>
</protein>
<sequence length="92" mass="10551">MTPPPGLYSGTSTFALVARVSAFSVGLVYGNLKLKYLRIKLLSYFRCLTGYLFVGLQRFEDCLNLRTTKLNVQWAMPNHGWIMRIDQMEKLS</sequence>
<dbReference type="Proteomes" id="UP000091857">
    <property type="component" value="Chromosome 11"/>
</dbReference>
<dbReference type="EMBL" id="CM004397">
    <property type="protein sequence ID" value="KAG8643982.1"/>
    <property type="molecule type" value="Genomic_DNA"/>
</dbReference>
<comment type="caution">
    <text evidence="1">The sequence shown here is derived from an EMBL/GenBank/DDBJ whole genome shotgun (WGS) entry which is preliminary data.</text>
</comment>
<keyword evidence="2" id="KW-1185">Reference proteome</keyword>
<organism evidence="1 2">
    <name type="scientific">Manihot esculenta</name>
    <name type="common">Cassava</name>
    <name type="synonym">Jatropha manihot</name>
    <dbReference type="NCBI Taxonomy" id="3983"/>
    <lineage>
        <taxon>Eukaryota</taxon>
        <taxon>Viridiplantae</taxon>
        <taxon>Streptophyta</taxon>
        <taxon>Embryophyta</taxon>
        <taxon>Tracheophyta</taxon>
        <taxon>Spermatophyta</taxon>
        <taxon>Magnoliopsida</taxon>
        <taxon>eudicotyledons</taxon>
        <taxon>Gunneridae</taxon>
        <taxon>Pentapetalae</taxon>
        <taxon>rosids</taxon>
        <taxon>fabids</taxon>
        <taxon>Malpighiales</taxon>
        <taxon>Euphorbiaceae</taxon>
        <taxon>Crotonoideae</taxon>
        <taxon>Manihoteae</taxon>
        <taxon>Manihot</taxon>
    </lineage>
</organism>
<evidence type="ECO:0000313" key="1">
    <source>
        <dbReference type="EMBL" id="KAG8643982.1"/>
    </source>
</evidence>
<reference evidence="2" key="1">
    <citation type="journal article" date="2016" name="Nat. Biotechnol.">
        <title>Sequencing wild and cultivated cassava and related species reveals extensive interspecific hybridization and genetic diversity.</title>
        <authorList>
            <person name="Bredeson J.V."/>
            <person name="Lyons J.B."/>
            <person name="Prochnik S.E."/>
            <person name="Wu G.A."/>
            <person name="Ha C.M."/>
            <person name="Edsinger-Gonzales E."/>
            <person name="Grimwood J."/>
            <person name="Schmutz J."/>
            <person name="Rabbi I.Y."/>
            <person name="Egesi C."/>
            <person name="Nauluvula P."/>
            <person name="Lebot V."/>
            <person name="Ndunguru J."/>
            <person name="Mkamilo G."/>
            <person name="Bart R.S."/>
            <person name="Setter T.L."/>
            <person name="Gleadow R.M."/>
            <person name="Kulakow P."/>
            <person name="Ferguson M.E."/>
            <person name="Rounsley S."/>
            <person name="Rokhsar D.S."/>
        </authorList>
    </citation>
    <scope>NUCLEOTIDE SEQUENCE [LARGE SCALE GENOMIC DNA]</scope>
    <source>
        <strain evidence="2">cv. AM560-2</strain>
    </source>
</reference>
<proteinExistence type="predicted"/>
<evidence type="ECO:0000313" key="2">
    <source>
        <dbReference type="Proteomes" id="UP000091857"/>
    </source>
</evidence>